<evidence type="ECO:0000313" key="2">
    <source>
        <dbReference type="EMBL" id="TVU89659.1"/>
    </source>
</evidence>
<accession>A0A558J7M3</accession>
<gene>
    <name evidence="2" type="ORF">FQP89_09880</name>
</gene>
<dbReference type="AlphaFoldDB" id="A0A558J7M3"/>
<sequence>MLTGQKRKIFWLVLMLALIGSWLPYFNILNELVWIGPLSLPLAWVLTCNIVLTFCAIVMYPLYFKPLSERIDAFESKERGHE</sequence>
<dbReference type="RefSeq" id="WP_144810765.1">
    <property type="nucleotide sequence ID" value="NZ_VNFE01000003.1"/>
</dbReference>
<dbReference type="Proteomes" id="UP000317288">
    <property type="component" value="Unassembled WGS sequence"/>
</dbReference>
<evidence type="ECO:0000313" key="3">
    <source>
        <dbReference type="Proteomes" id="UP000317288"/>
    </source>
</evidence>
<comment type="caution">
    <text evidence="2">The sequence shown here is derived from an EMBL/GenBank/DDBJ whole genome shotgun (WGS) entry which is preliminary data.</text>
</comment>
<organism evidence="2 3">
    <name type="scientific">Vreelandella titanicae</name>
    <dbReference type="NCBI Taxonomy" id="664683"/>
    <lineage>
        <taxon>Bacteria</taxon>
        <taxon>Pseudomonadati</taxon>
        <taxon>Pseudomonadota</taxon>
        <taxon>Gammaproteobacteria</taxon>
        <taxon>Oceanospirillales</taxon>
        <taxon>Halomonadaceae</taxon>
        <taxon>Vreelandella</taxon>
    </lineage>
</organism>
<proteinExistence type="predicted"/>
<evidence type="ECO:0008006" key="4">
    <source>
        <dbReference type="Google" id="ProtNLM"/>
    </source>
</evidence>
<keyword evidence="1" id="KW-0812">Transmembrane</keyword>
<evidence type="ECO:0000256" key="1">
    <source>
        <dbReference type="SAM" id="Phobius"/>
    </source>
</evidence>
<keyword evidence="1" id="KW-1133">Transmembrane helix</keyword>
<dbReference type="EMBL" id="VNFE01000003">
    <property type="protein sequence ID" value="TVU89659.1"/>
    <property type="molecule type" value="Genomic_DNA"/>
</dbReference>
<name>A0A558J7M3_9GAMM</name>
<feature type="transmembrane region" description="Helical" evidence="1">
    <location>
        <begin position="9"/>
        <end position="29"/>
    </location>
</feature>
<feature type="transmembrane region" description="Helical" evidence="1">
    <location>
        <begin position="41"/>
        <end position="63"/>
    </location>
</feature>
<keyword evidence="1" id="KW-0472">Membrane</keyword>
<protein>
    <recommendedName>
        <fullName evidence="4">DUF3311 domain-containing protein</fullName>
    </recommendedName>
</protein>
<reference evidence="2 3" key="1">
    <citation type="submission" date="2019-07" db="EMBL/GenBank/DDBJ databases">
        <title>Diversity of Bacteria from Kongsfjorden, Arctic.</title>
        <authorList>
            <person name="Yu Y."/>
        </authorList>
    </citation>
    <scope>NUCLEOTIDE SEQUENCE [LARGE SCALE GENOMIC DNA]</scope>
    <source>
        <strain evidence="2 3">SM1922</strain>
    </source>
</reference>